<dbReference type="SUPFAM" id="SSF48403">
    <property type="entry name" value="Ankyrin repeat"/>
    <property type="match status" value="1"/>
</dbReference>
<evidence type="ECO:0000313" key="2">
    <source>
        <dbReference type="EMBL" id="KAL0635577.1"/>
    </source>
</evidence>
<dbReference type="Pfam" id="PF12796">
    <property type="entry name" value="Ank_2"/>
    <property type="match status" value="2"/>
</dbReference>
<feature type="repeat" description="ANK" evidence="1">
    <location>
        <begin position="152"/>
        <end position="184"/>
    </location>
</feature>
<organism evidence="2 3">
    <name type="scientific">Discina gigas</name>
    <dbReference type="NCBI Taxonomy" id="1032678"/>
    <lineage>
        <taxon>Eukaryota</taxon>
        <taxon>Fungi</taxon>
        <taxon>Dikarya</taxon>
        <taxon>Ascomycota</taxon>
        <taxon>Pezizomycotina</taxon>
        <taxon>Pezizomycetes</taxon>
        <taxon>Pezizales</taxon>
        <taxon>Discinaceae</taxon>
        <taxon>Discina</taxon>
    </lineage>
</organism>
<dbReference type="PANTHER" id="PTHR24118">
    <property type="entry name" value="POTE ANKYRIN DOMAIN"/>
    <property type="match status" value="1"/>
</dbReference>
<feature type="repeat" description="ANK" evidence="1">
    <location>
        <begin position="89"/>
        <end position="118"/>
    </location>
</feature>
<feature type="repeat" description="ANK" evidence="1">
    <location>
        <begin position="185"/>
        <end position="217"/>
    </location>
</feature>
<dbReference type="PANTHER" id="PTHR24118:SF99">
    <property type="entry name" value="POTE ANKYRIN DOMAIN FAMILY MEMBER 3C-RELATED"/>
    <property type="match status" value="1"/>
</dbReference>
<dbReference type="PROSITE" id="PS50088">
    <property type="entry name" value="ANK_REPEAT"/>
    <property type="match status" value="5"/>
</dbReference>
<dbReference type="InterPro" id="IPR002110">
    <property type="entry name" value="Ankyrin_rpt"/>
</dbReference>
<dbReference type="SMART" id="SM00248">
    <property type="entry name" value="ANK"/>
    <property type="match status" value="5"/>
</dbReference>
<protein>
    <submittedName>
        <fullName evidence="2">Uncharacterized protein</fullName>
    </submittedName>
</protein>
<dbReference type="EMBL" id="JBBBZM010000067">
    <property type="protein sequence ID" value="KAL0635577.1"/>
    <property type="molecule type" value="Genomic_DNA"/>
</dbReference>
<dbReference type="Gene3D" id="1.25.40.20">
    <property type="entry name" value="Ankyrin repeat-containing domain"/>
    <property type="match status" value="3"/>
</dbReference>
<feature type="repeat" description="ANK" evidence="1">
    <location>
        <begin position="119"/>
        <end position="151"/>
    </location>
</feature>
<evidence type="ECO:0000313" key="3">
    <source>
        <dbReference type="Proteomes" id="UP001447188"/>
    </source>
</evidence>
<proteinExistence type="predicted"/>
<keyword evidence="3" id="KW-1185">Reference proteome</keyword>
<accession>A0ABR3GIK4</accession>
<comment type="caution">
    <text evidence="2">The sequence shown here is derived from an EMBL/GenBank/DDBJ whole genome shotgun (WGS) entry which is preliminary data.</text>
</comment>
<name>A0ABR3GIK4_9PEZI</name>
<gene>
    <name evidence="2" type="ORF">Q9L58_005508</name>
</gene>
<reference evidence="2 3" key="1">
    <citation type="submission" date="2024-02" db="EMBL/GenBank/DDBJ databases">
        <title>Discinaceae phylogenomics.</title>
        <authorList>
            <person name="Dirks A.C."/>
            <person name="James T.Y."/>
        </authorList>
    </citation>
    <scope>NUCLEOTIDE SEQUENCE [LARGE SCALE GENOMIC DNA]</scope>
    <source>
        <strain evidence="2 3">ACD0624</strain>
    </source>
</reference>
<dbReference type="Pfam" id="PF00023">
    <property type="entry name" value="Ank"/>
    <property type="match status" value="1"/>
</dbReference>
<dbReference type="InterPro" id="IPR036770">
    <property type="entry name" value="Ankyrin_rpt-contain_sf"/>
</dbReference>
<evidence type="ECO:0000256" key="1">
    <source>
        <dbReference type="PROSITE-ProRule" id="PRU00023"/>
    </source>
</evidence>
<dbReference type="Proteomes" id="UP001447188">
    <property type="component" value="Unassembled WGS sequence"/>
</dbReference>
<keyword evidence="1" id="KW-0040">ANK repeat</keyword>
<sequence>MLLLEIPNELLFQIAENLDSESLNCLLRTSRFSAKLLTPLLHKLAMQDKYDTPALLWAAERGHRQLVALLLEKGADINIQNRRDWITGTALHKVAMHQDTSMVRLLLDKGANIEAVDQHKKTPLHHAVIEGFEEMVRLLLGKGANVKVQDYRGSTPLQIAIAKGANPIIVLLLDSGAEMEARNEAGMTALHQAVSYGSISTVRLLLDRGANMYARGNRGETPMILAHRKHYKKVRELLSAYLGQ</sequence>
<dbReference type="PROSITE" id="PS50297">
    <property type="entry name" value="ANK_REP_REGION"/>
    <property type="match status" value="5"/>
</dbReference>
<feature type="repeat" description="ANK" evidence="1">
    <location>
        <begin position="50"/>
        <end position="82"/>
    </location>
</feature>